<reference evidence="2" key="1">
    <citation type="journal article" date="2019" name="Int. J. Syst. Evol. Microbiol.">
        <title>The Global Catalogue of Microorganisms (GCM) 10K type strain sequencing project: providing services to taxonomists for standard genome sequencing and annotation.</title>
        <authorList>
            <consortium name="The Broad Institute Genomics Platform"/>
            <consortium name="The Broad Institute Genome Sequencing Center for Infectious Disease"/>
            <person name="Wu L."/>
            <person name="Ma J."/>
        </authorList>
    </citation>
    <scope>NUCLEOTIDE SEQUENCE [LARGE SCALE GENOMIC DNA]</scope>
    <source>
        <strain evidence="2">NBRC 108730</strain>
    </source>
</reference>
<organism evidence="1 2">
    <name type="scientific">Angustibacter aerolatus</name>
    <dbReference type="NCBI Taxonomy" id="1162965"/>
    <lineage>
        <taxon>Bacteria</taxon>
        <taxon>Bacillati</taxon>
        <taxon>Actinomycetota</taxon>
        <taxon>Actinomycetes</taxon>
        <taxon>Kineosporiales</taxon>
        <taxon>Kineosporiaceae</taxon>
    </lineage>
</organism>
<dbReference type="Proteomes" id="UP001157017">
    <property type="component" value="Unassembled WGS sequence"/>
</dbReference>
<evidence type="ECO:0000313" key="2">
    <source>
        <dbReference type="Proteomes" id="UP001157017"/>
    </source>
</evidence>
<evidence type="ECO:0000313" key="1">
    <source>
        <dbReference type="EMBL" id="GMA88642.1"/>
    </source>
</evidence>
<dbReference type="EMBL" id="BSUZ01000001">
    <property type="protein sequence ID" value="GMA88642.1"/>
    <property type="molecule type" value="Genomic_DNA"/>
</dbReference>
<comment type="caution">
    <text evidence="1">The sequence shown here is derived from an EMBL/GenBank/DDBJ whole genome shotgun (WGS) entry which is preliminary data.</text>
</comment>
<name>A0ABQ6JLJ2_9ACTN</name>
<accession>A0ABQ6JLJ2</accession>
<proteinExistence type="predicted"/>
<gene>
    <name evidence="1" type="ORF">GCM10025868_38920</name>
</gene>
<sequence length="105" mass="10769">MTSEPDASRPFDFATRPSAPWKQAEYPAAKSLLGVGAGARAAHLLRRGEVEVEHAVLAGGVAGATAGGRGAGGVDDLRRGVGHAWCNRVHRTLFPAGGVTQVAGR</sequence>
<keyword evidence="2" id="KW-1185">Reference proteome</keyword>
<protein>
    <submittedName>
        <fullName evidence="1">Uncharacterized protein</fullName>
    </submittedName>
</protein>